<feature type="domain" description="MSP" evidence="8">
    <location>
        <begin position="16"/>
        <end position="161"/>
    </location>
</feature>
<dbReference type="Proteomes" id="UP001642464">
    <property type="component" value="Unassembled WGS sequence"/>
</dbReference>
<proteinExistence type="inferred from homology"/>
<dbReference type="SUPFAM" id="SSF49354">
    <property type="entry name" value="PapD-like"/>
    <property type="match status" value="1"/>
</dbReference>
<comment type="caution">
    <text evidence="9">The sequence shown here is derived from an EMBL/GenBank/DDBJ whole genome shotgun (WGS) entry which is preliminary data.</text>
</comment>
<dbReference type="PROSITE" id="PS50202">
    <property type="entry name" value="MSP"/>
    <property type="match status" value="1"/>
</dbReference>
<feature type="non-terminal residue" evidence="9">
    <location>
        <position position="1"/>
    </location>
</feature>
<evidence type="ECO:0000256" key="6">
    <source>
        <dbReference type="SAM" id="MobiDB-lite"/>
    </source>
</evidence>
<evidence type="ECO:0000256" key="7">
    <source>
        <dbReference type="SAM" id="Phobius"/>
    </source>
</evidence>
<dbReference type="InterPro" id="IPR016763">
    <property type="entry name" value="VAP"/>
</dbReference>
<sequence>AGVETLKRARMSREQLIELSPDGIVFSMEEKEPSVFLKVKNVSDQVVAFKVKTTHPKRYLVRPNQDVIPSGRFSSVKISLQIKDAKALRQQRITGLDTQEQEYKDNKFLVQCVAVTGPPLDEIEELRESGKVKELGMRLKDMWTETTKDAFVNKKLTCSFHYPEDISLLREVNNLEGNVPFAGSAGEHGSDKARLAADGPESFPSGAASTDDVGELRKKYNELINFTVQLTAERDRYKANLKEAAKEVTLLKRGKASSASASAASRAGEGSLDSDISGVESVAAGFSMFHIMLVAVVAFLMGRLLV</sequence>
<evidence type="ECO:0000259" key="8">
    <source>
        <dbReference type="PROSITE" id="PS50202"/>
    </source>
</evidence>
<evidence type="ECO:0000313" key="10">
    <source>
        <dbReference type="Proteomes" id="UP001642464"/>
    </source>
</evidence>
<keyword evidence="5 7" id="KW-0472">Membrane</keyword>
<organism evidence="9 10">
    <name type="scientific">Durusdinium trenchii</name>
    <dbReference type="NCBI Taxonomy" id="1381693"/>
    <lineage>
        <taxon>Eukaryota</taxon>
        <taxon>Sar</taxon>
        <taxon>Alveolata</taxon>
        <taxon>Dinophyceae</taxon>
        <taxon>Suessiales</taxon>
        <taxon>Symbiodiniaceae</taxon>
        <taxon>Durusdinium</taxon>
    </lineage>
</organism>
<dbReference type="InterPro" id="IPR000535">
    <property type="entry name" value="MSP_dom"/>
</dbReference>
<dbReference type="PANTHER" id="PTHR10809">
    <property type="entry name" value="VESICLE-ASSOCIATED MEMBRANE PROTEIN-ASSOCIATED PROTEIN"/>
    <property type="match status" value="1"/>
</dbReference>
<evidence type="ECO:0000256" key="5">
    <source>
        <dbReference type="ARBA" id="ARBA00023136"/>
    </source>
</evidence>
<name>A0ABP0MH34_9DINO</name>
<evidence type="ECO:0000256" key="2">
    <source>
        <dbReference type="ARBA" id="ARBA00008932"/>
    </source>
</evidence>
<evidence type="ECO:0000256" key="1">
    <source>
        <dbReference type="ARBA" id="ARBA00004211"/>
    </source>
</evidence>
<dbReference type="PANTHER" id="PTHR10809:SF6">
    <property type="entry name" value="AT11025P-RELATED"/>
    <property type="match status" value="1"/>
</dbReference>
<keyword evidence="3 7" id="KW-0812">Transmembrane</keyword>
<keyword evidence="10" id="KW-1185">Reference proteome</keyword>
<dbReference type="InterPro" id="IPR008962">
    <property type="entry name" value="PapD-like_sf"/>
</dbReference>
<keyword evidence="4 7" id="KW-1133">Transmembrane helix</keyword>
<reference evidence="9 10" key="1">
    <citation type="submission" date="2024-02" db="EMBL/GenBank/DDBJ databases">
        <authorList>
            <person name="Chen Y."/>
            <person name="Shah S."/>
            <person name="Dougan E. K."/>
            <person name="Thang M."/>
            <person name="Chan C."/>
        </authorList>
    </citation>
    <scope>NUCLEOTIDE SEQUENCE [LARGE SCALE GENOMIC DNA]</scope>
</reference>
<dbReference type="Gene3D" id="2.60.40.10">
    <property type="entry name" value="Immunoglobulins"/>
    <property type="match status" value="1"/>
</dbReference>
<evidence type="ECO:0000256" key="3">
    <source>
        <dbReference type="ARBA" id="ARBA00022692"/>
    </source>
</evidence>
<accession>A0ABP0MH34</accession>
<dbReference type="InterPro" id="IPR013783">
    <property type="entry name" value="Ig-like_fold"/>
</dbReference>
<evidence type="ECO:0000256" key="4">
    <source>
        <dbReference type="ARBA" id="ARBA00022989"/>
    </source>
</evidence>
<gene>
    <name evidence="9" type="ORF">SCF082_LOCUS27389</name>
</gene>
<feature type="transmembrane region" description="Helical" evidence="7">
    <location>
        <begin position="282"/>
        <end position="305"/>
    </location>
</feature>
<feature type="region of interest" description="Disordered" evidence="6">
    <location>
        <begin position="182"/>
        <end position="210"/>
    </location>
</feature>
<comment type="subcellular location">
    <subcellularLocation>
        <location evidence="1">Membrane</location>
        <topology evidence="1">Single-pass type IV membrane protein</topology>
    </subcellularLocation>
</comment>
<dbReference type="EMBL" id="CAXAMM010021126">
    <property type="protein sequence ID" value="CAK9049404.1"/>
    <property type="molecule type" value="Genomic_DNA"/>
</dbReference>
<evidence type="ECO:0000313" key="9">
    <source>
        <dbReference type="EMBL" id="CAK9049404.1"/>
    </source>
</evidence>
<protein>
    <submittedName>
        <fullName evidence="9">Vesicle-associated membrane protein-associated protein A (VAMP-A) (VAMP-associated protein A) (VAP-A)</fullName>
    </submittedName>
</protein>
<comment type="similarity">
    <text evidence="2">Belongs to the VAMP-associated protein (VAP) (TC 9.B.17) family.</text>
</comment>
<dbReference type="Pfam" id="PF00635">
    <property type="entry name" value="Motile_Sperm"/>
    <property type="match status" value="1"/>
</dbReference>